<dbReference type="RefSeq" id="WP_075001131.1">
    <property type="nucleotide sequence ID" value="NZ_FOGO01000007.1"/>
</dbReference>
<name>A0A1H9U1L9_9ACTN</name>
<evidence type="ECO:0000313" key="3">
    <source>
        <dbReference type="Proteomes" id="UP000182841"/>
    </source>
</evidence>
<keyword evidence="3" id="KW-1185">Reference proteome</keyword>
<organism evidence="2 3">
    <name type="scientific">Streptomyces qinglanensis</name>
    <dbReference type="NCBI Taxonomy" id="943816"/>
    <lineage>
        <taxon>Bacteria</taxon>
        <taxon>Bacillati</taxon>
        <taxon>Actinomycetota</taxon>
        <taxon>Actinomycetes</taxon>
        <taxon>Kitasatosporales</taxon>
        <taxon>Streptomycetaceae</taxon>
        <taxon>Streptomyces</taxon>
    </lineage>
</organism>
<sequence length="115" mass="13248">MSDEPTLGEVVRRLEAVHQDLKEDVRELGSRLDSKVSIERYDYEHRARDDDLRRMSERVRAIEEARDADARQADADRRTADDRRRADRRLVFTALIAPIALLLLQTYLAARGAGT</sequence>
<dbReference type="OrthoDB" id="4263358at2"/>
<proteinExistence type="predicted"/>
<evidence type="ECO:0000313" key="2">
    <source>
        <dbReference type="EMBL" id="SES03182.1"/>
    </source>
</evidence>
<keyword evidence="1" id="KW-0472">Membrane</keyword>
<protein>
    <submittedName>
        <fullName evidence="2">Uncharacterized protein</fullName>
    </submittedName>
</protein>
<gene>
    <name evidence="2" type="ORF">SAMN05421870_107211</name>
</gene>
<keyword evidence="1" id="KW-1133">Transmembrane helix</keyword>
<dbReference type="EMBL" id="FOGO01000007">
    <property type="protein sequence ID" value="SES03182.1"/>
    <property type="molecule type" value="Genomic_DNA"/>
</dbReference>
<reference evidence="3" key="1">
    <citation type="submission" date="2016-10" db="EMBL/GenBank/DDBJ databases">
        <authorList>
            <person name="Varghese N."/>
            <person name="Submissions S."/>
        </authorList>
    </citation>
    <scope>NUCLEOTIDE SEQUENCE [LARGE SCALE GENOMIC DNA]</scope>
    <source>
        <strain evidence="3">CGMCC 4.6825</strain>
    </source>
</reference>
<accession>A0A1H9U1L9</accession>
<dbReference type="AlphaFoldDB" id="A0A1H9U1L9"/>
<keyword evidence="1" id="KW-0812">Transmembrane</keyword>
<evidence type="ECO:0000256" key="1">
    <source>
        <dbReference type="SAM" id="Phobius"/>
    </source>
</evidence>
<feature type="transmembrane region" description="Helical" evidence="1">
    <location>
        <begin position="90"/>
        <end position="110"/>
    </location>
</feature>
<dbReference type="Proteomes" id="UP000182841">
    <property type="component" value="Unassembled WGS sequence"/>
</dbReference>